<proteinExistence type="predicted"/>
<gene>
    <name evidence="3" type="ORF">GCM10012284_46810</name>
</gene>
<evidence type="ECO:0000256" key="1">
    <source>
        <dbReference type="SAM" id="MobiDB-lite"/>
    </source>
</evidence>
<keyword evidence="2" id="KW-0472">Membrane</keyword>
<reference evidence="3" key="2">
    <citation type="submission" date="2020-09" db="EMBL/GenBank/DDBJ databases">
        <authorList>
            <person name="Sun Q."/>
            <person name="Zhou Y."/>
        </authorList>
    </citation>
    <scope>NUCLEOTIDE SEQUENCE</scope>
    <source>
        <strain evidence="3">CGMCC 4.7299</strain>
    </source>
</reference>
<evidence type="ECO:0000256" key="2">
    <source>
        <dbReference type="SAM" id="Phobius"/>
    </source>
</evidence>
<feature type="region of interest" description="Disordered" evidence="1">
    <location>
        <begin position="1"/>
        <end position="22"/>
    </location>
</feature>
<evidence type="ECO:0000313" key="3">
    <source>
        <dbReference type="EMBL" id="GGL07222.1"/>
    </source>
</evidence>
<dbReference type="AlphaFoldDB" id="A0A8J3C276"/>
<keyword evidence="4" id="KW-1185">Reference proteome</keyword>
<keyword evidence="2" id="KW-1133">Transmembrane helix</keyword>
<dbReference type="InterPro" id="IPR025443">
    <property type="entry name" value="DUF4307"/>
</dbReference>
<feature type="transmembrane region" description="Helical" evidence="2">
    <location>
        <begin position="27"/>
        <end position="48"/>
    </location>
</feature>
<keyword evidence="2" id="KW-0812">Transmembrane</keyword>
<dbReference type="Pfam" id="PF14155">
    <property type="entry name" value="DUF4307"/>
    <property type="match status" value="1"/>
</dbReference>
<name>A0A8J3C276_9ACTN</name>
<organism evidence="3 4">
    <name type="scientific">Mangrovihabitans endophyticus</name>
    <dbReference type="NCBI Taxonomy" id="1751298"/>
    <lineage>
        <taxon>Bacteria</taxon>
        <taxon>Bacillati</taxon>
        <taxon>Actinomycetota</taxon>
        <taxon>Actinomycetes</taxon>
        <taxon>Micromonosporales</taxon>
        <taxon>Micromonosporaceae</taxon>
        <taxon>Mangrovihabitans</taxon>
    </lineage>
</organism>
<protein>
    <recommendedName>
        <fullName evidence="5">DUF4307 domain-containing protein</fullName>
    </recommendedName>
</protein>
<dbReference type="EMBL" id="BMMX01000026">
    <property type="protein sequence ID" value="GGL07222.1"/>
    <property type="molecule type" value="Genomic_DNA"/>
</dbReference>
<comment type="caution">
    <text evidence="3">The sequence shown here is derived from an EMBL/GenBank/DDBJ whole genome shotgun (WGS) entry which is preliminary data.</text>
</comment>
<sequence>MSETRTTTAAFPPGRYGHRREPRRRPVMPIVFAAVIAVVAVTLSIKLYDTYGRPDYKAQVIGWTDDTADAIVLDYTVRVPDSGSATCALRALTFDKTVVGQRQVTLHAADGSATITASTPIPTTQKAVAAEVVGCRPAG</sequence>
<dbReference type="Proteomes" id="UP000656042">
    <property type="component" value="Unassembled WGS sequence"/>
</dbReference>
<evidence type="ECO:0008006" key="5">
    <source>
        <dbReference type="Google" id="ProtNLM"/>
    </source>
</evidence>
<accession>A0A8J3C276</accession>
<evidence type="ECO:0000313" key="4">
    <source>
        <dbReference type="Proteomes" id="UP000656042"/>
    </source>
</evidence>
<reference evidence="3" key="1">
    <citation type="journal article" date="2014" name="Int. J. Syst. Evol. Microbiol.">
        <title>Complete genome sequence of Corynebacterium casei LMG S-19264T (=DSM 44701T), isolated from a smear-ripened cheese.</title>
        <authorList>
            <consortium name="US DOE Joint Genome Institute (JGI-PGF)"/>
            <person name="Walter F."/>
            <person name="Albersmeier A."/>
            <person name="Kalinowski J."/>
            <person name="Ruckert C."/>
        </authorList>
    </citation>
    <scope>NUCLEOTIDE SEQUENCE</scope>
    <source>
        <strain evidence="3">CGMCC 4.7299</strain>
    </source>
</reference>
<dbReference type="RefSeq" id="WP_189081436.1">
    <property type="nucleotide sequence ID" value="NZ_BMMX01000026.1"/>
</dbReference>